<evidence type="ECO:0000313" key="5">
    <source>
        <dbReference type="EMBL" id="UYO61563.1"/>
    </source>
</evidence>
<dbReference type="AlphaFoldDB" id="A0A1F2PDU7"/>
<dbReference type="Proteomes" id="UP001163550">
    <property type="component" value="Chromosome"/>
</dbReference>
<dbReference type="RefSeq" id="WP_070372330.1">
    <property type="nucleotide sequence ID" value="NZ_CP087994.1"/>
</dbReference>
<dbReference type="InterPro" id="IPR038987">
    <property type="entry name" value="MoeA-like"/>
</dbReference>
<dbReference type="EC" id="2.10.1.1" evidence="1"/>
<reference evidence="5" key="3">
    <citation type="submission" date="2021-11" db="EMBL/GenBank/DDBJ databases">
        <title>Isoprene-degrading acetogen.</title>
        <authorList>
            <person name="Yang Y."/>
            <person name="Jin H."/>
            <person name="Yan J."/>
        </authorList>
    </citation>
    <scope>NUCLEOTIDE SEQUENCE</scope>
    <source>
        <strain evidence="5">Berkeley</strain>
    </source>
</reference>
<evidence type="ECO:0000313" key="6">
    <source>
        <dbReference type="Proteomes" id="UP000176244"/>
    </source>
</evidence>
<dbReference type="GO" id="GO:0046872">
    <property type="term" value="F:metal ion binding"/>
    <property type="evidence" value="ECO:0007669"/>
    <property type="project" value="UniProtKB-UniRule"/>
</dbReference>
<dbReference type="SMART" id="SM00852">
    <property type="entry name" value="MoCF_biosynth"/>
    <property type="match status" value="1"/>
</dbReference>
<dbReference type="InterPro" id="IPR001453">
    <property type="entry name" value="MoaB/Mog_dom"/>
</dbReference>
<comment type="pathway">
    <text evidence="1">Cofactor biosynthesis; molybdopterin biosynthesis.</text>
</comment>
<dbReference type="SUPFAM" id="SSF53218">
    <property type="entry name" value="Molybdenum cofactor biosynthesis proteins"/>
    <property type="match status" value="1"/>
</dbReference>
<comment type="function">
    <text evidence="1">Catalyzes the insertion of molybdate into adenylated molybdopterin with the concomitant release of AMP.</text>
</comment>
<dbReference type="PANTHER" id="PTHR10192:SF28">
    <property type="entry name" value="MOLYBDOPTERIN MOLYBDENUMTRANSFERASE"/>
    <property type="match status" value="1"/>
</dbReference>
<dbReference type="EMBL" id="VSLA01000002">
    <property type="protein sequence ID" value="TYC88179.1"/>
    <property type="molecule type" value="Genomic_DNA"/>
</dbReference>
<evidence type="ECO:0000256" key="1">
    <source>
        <dbReference type="RuleBase" id="RU365090"/>
    </source>
</evidence>
<dbReference type="Proteomes" id="UP000322619">
    <property type="component" value="Unassembled WGS sequence"/>
</dbReference>
<comment type="similarity">
    <text evidence="1">Belongs to the MoeA family.</text>
</comment>
<comment type="catalytic activity">
    <reaction evidence="1">
        <text>adenylyl-molybdopterin + molybdate = Mo-molybdopterin + AMP + H(+)</text>
        <dbReference type="Rhea" id="RHEA:35047"/>
        <dbReference type="ChEBI" id="CHEBI:15378"/>
        <dbReference type="ChEBI" id="CHEBI:36264"/>
        <dbReference type="ChEBI" id="CHEBI:62727"/>
        <dbReference type="ChEBI" id="CHEBI:71302"/>
        <dbReference type="ChEBI" id="CHEBI:456215"/>
    </reaction>
</comment>
<dbReference type="PANTHER" id="PTHR10192">
    <property type="entry name" value="MOLYBDOPTERIN BIOSYNTHESIS PROTEIN"/>
    <property type="match status" value="1"/>
</dbReference>
<gene>
    <name evidence="3" type="primary">cinA_4</name>
    <name evidence="3" type="ORF">ACWI_30710</name>
    <name evidence="4" type="ORF">FXB42_00780</name>
    <name evidence="5" type="ORF">LNN31_12305</name>
</gene>
<comment type="cofactor">
    <cofactor evidence="1">
        <name>Mg(2+)</name>
        <dbReference type="ChEBI" id="CHEBI:18420"/>
    </cofactor>
</comment>
<dbReference type="Pfam" id="PF00994">
    <property type="entry name" value="MoCF_biosynth"/>
    <property type="match status" value="1"/>
</dbReference>
<keyword evidence="8" id="KW-1185">Reference proteome</keyword>
<dbReference type="InterPro" id="IPR036425">
    <property type="entry name" value="MoaB/Mog-like_dom_sf"/>
</dbReference>
<dbReference type="GO" id="GO:0006777">
    <property type="term" value="P:Mo-molybdopterin cofactor biosynthetic process"/>
    <property type="evidence" value="ECO:0007669"/>
    <property type="project" value="UniProtKB-UniRule"/>
</dbReference>
<dbReference type="OrthoDB" id="9767940at2"/>
<dbReference type="STRING" id="52694.ACWI_30710"/>
<protein>
    <recommendedName>
        <fullName evidence="1">Molybdopterin molybdenumtransferase</fullName>
        <ecNumber evidence="1">2.10.1.1</ecNumber>
    </recommendedName>
</protein>
<evidence type="ECO:0000313" key="3">
    <source>
        <dbReference type="EMBL" id="OFV69423.1"/>
    </source>
</evidence>
<evidence type="ECO:0000313" key="7">
    <source>
        <dbReference type="Proteomes" id="UP000322619"/>
    </source>
</evidence>
<keyword evidence="1" id="KW-0500">Molybdenum</keyword>
<evidence type="ECO:0000313" key="4">
    <source>
        <dbReference type="EMBL" id="TYC88179.1"/>
    </source>
</evidence>
<keyword evidence="1" id="KW-0479">Metal-binding</keyword>
<dbReference type="EMBL" id="LKEU01000040">
    <property type="protein sequence ID" value="OFV69423.1"/>
    <property type="molecule type" value="Genomic_DNA"/>
</dbReference>
<sequence length="340" mass="36806">MKVVPVRESVGMFLAHDMTQIIPGEFKGAAFKKGHIVQEEDIPRLLNMGKEHIAIIEFNDGTIHEDDAALRLGKAAAGIGVEYVGTSEGKVTMTATQSGLLKINVPVLQEINELGEMMMATLHTDTMVTKGTLVGSTRIIPLSIENEKLIKMEELCAKSKPIVEVLPLKKFKVGVVTTGNEIFYGRIEDKFGDVIREKFAELDSEVFKQVFSRDDSDMIAQCILGLIEEGADIVTVTGGMSVDPDDVTPDGIRKTGAEFVSYGAPTLPGAMFLLSYLGEIPVLGLPGCIMYSHRTVFDLVVPKLMVGEKLTPKDISKLGHGGLCSTCPDCHYPNCGFGKG</sequence>
<reference evidence="3 6" key="1">
    <citation type="submission" date="2015-09" db="EMBL/GenBank/DDBJ databases">
        <title>Genome sequence of Acetobacterium wieringae DSM 1911.</title>
        <authorList>
            <person name="Poehlein A."/>
            <person name="Bengelsdorf F.R."/>
            <person name="Schiel-Bengelsdorf B."/>
            <person name="Duerre P."/>
            <person name="Daniel R."/>
        </authorList>
    </citation>
    <scope>NUCLEOTIDE SEQUENCE [LARGE SCALE GENOMIC DNA]</scope>
    <source>
        <strain evidence="3 6">DSM 1911</strain>
    </source>
</reference>
<dbReference type="Proteomes" id="UP000176244">
    <property type="component" value="Unassembled WGS sequence"/>
</dbReference>
<dbReference type="GO" id="GO:0005829">
    <property type="term" value="C:cytosol"/>
    <property type="evidence" value="ECO:0007669"/>
    <property type="project" value="TreeGrafter"/>
</dbReference>
<keyword evidence="1" id="KW-0808">Transferase</keyword>
<evidence type="ECO:0000259" key="2">
    <source>
        <dbReference type="SMART" id="SM00852"/>
    </source>
</evidence>
<dbReference type="EMBL" id="CP087994">
    <property type="protein sequence ID" value="UYO61563.1"/>
    <property type="molecule type" value="Genomic_DNA"/>
</dbReference>
<evidence type="ECO:0000313" key="8">
    <source>
        <dbReference type="Proteomes" id="UP001163550"/>
    </source>
</evidence>
<keyword evidence="1" id="KW-0460">Magnesium</keyword>
<dbReference type="GO" id="GO:0061599">
    <property type="term" value="F:molybdopterin molybdotransferase activity"/>
    <property type="evidence" value="ECO:0007669"/>
    <property type="project" value="UniProtKB-UniRule"/>
</dbReference>
<dbReference type="CDD" id="cd03522">
    <property type="entry name" value="MoeA_like"/>
    <property type="match status" value="1"/>
</dbReference>
<keyword evidence="1" id="KW-0501">Molybdenum cofactor biosynthesis</keyword>
<proteinExistence type="inferred from homology"/>
<dbReference type="Gene3D" id="3.40.980.10">
    <property type="entry name" value="MoaB/Mog-like domain"/>
    <property type="match status" value="1"/>
</dbReference>
<organism evidence="3 6">
    <name type="scientific">Acetobacterium wieringae</name>
    <dbReference type="NCBI Taxonomy" id="52694"/>
    <lineage>
        <taxon>Bacteria</taxon>
        <taxon>Bacillati</taxon>
        <taxon>Bacillota</taxon>
        <taxon>Clostridia</taxon>
        <taxon>Eubacteriales</taxon>
        <taxon>Eubacteriaceae</taxon>
        <taxon>Acetobacterium</taxon>
    </lineage>
</organism>
<reference evidence="4 7" key="2">
    <citation type="submission" date="2019-08" db="EMBL/GenBank/DDBJ databases">
        <title>Isolation and enrichment of carboxydotrophic bacteria from anaerobic sludge for the production of bio-based chemicals from syngas.</title>
        <authorList>
            <person name="Antares A.L."/>
            <person name="Moreira J."/>
            <person name="Diender M."/>
            <person name="Parshina S.N."/>
            <person name="Stams A.J.M."/>
            <person name="Alves M."/>
            <person name="Alves J.I."/>
            <person name="Sousa D.Z."/>
        </authorList>
    </citation>
    <scope>NUCLEOTIDE SEQUENCE [LARGE SCALE GENOMIC DNA]</scope>
    <source>
        <strain evidence="4 7">JM</strain>
    </source>
</reference>
<name>A0A1F2PDU7_9FIRM</name>
<accession>A0A1F2PDU7</accession>
<feature type="domain" description="MoaB/Mog" evidence="2">
    <location>
        <begin position="174"/>
        <end position="306"/>
    </location>
</feature>
<dbReference type="UniPathway" id="UPA00344"/>